<dbReference type="AlphaFoldDB" id="A0A4S8MKV7"/>
<dbReference type="Pfam" id="PF00026">
    <property type="entry name" value="Asp"/>
    <property type="match status" value="1"/>
</dbReference>
<evidence type="ECO:0000256" key="4">
    <source>
        <dbReference type="SAM" id="SignalP"/>
    </source>
</evidence>
<reference evidence="6 7" key="1">
    <citation type="journal article" date="2019" name="Nat. Ecol. Evol.">
        <title>Megaphylogeny resolves global patterns of mushroom evolution.</title>
        <authorList>
            <person name="Varga T."/>
            <person name="Krizsan K."/>
            <person name="Foldi C."/>
            <person name="Dima B."/>
            <person name="Sanchez-Garcia M."/>
            <person name="Sanchez-Ramirez S."/>
            <person name="Szollosi G.J."/>
            <person name="Szarkandi J.G."/>
            <person name="Papp V."/>
            <person name="Albert L."/>
            <person name="Andreopoulos W."/>
            <person name="Angelini C."/>
            <person name="Antonin V."/>
            <person name="Barry K.W."/>
            <person name="Bougher N.L."/>
            <person name="Buchanan P."/>
            <person name="Buyck B."/>
            <person name="Bense V."/>
            <person name="Catcheside P."/>
            <person name="Chovatia M."/>
            <person name="Cooper J."/>
            <person name="Damon W."/>
            <person name="Desjardin D."/>
            <person name="Finy P."/>
            <person name="Geml J."/>
            <person name="Haridas S."/>
            <person name="Hughes K."/>
            <person name="Justo A."/>
            <person name="Karasinski D."/>
            <person name="Kautmanova I."/>
            <person name="Kiss B."/>
            <person name="Kocsube S."/>
            <person name="Kotiranta H."/>
            <person name="LaButti K.M."/>
            <person name="Lechner B.E."/>
            <person name="Liimatainen K."/>
            <person name="Lipzen A."/>
            <person name="Lukacs Z."/>
            <person name="Mihaltcheva S."/>
            <person name="Morgado L.N."/>
            <person name="Niskanen T."/>
            <person name="Noordeloos M.E."/>
            <person name="Ohm R.A."/>
            <person name="Ortiz-Santana B."/>
            <person name="Ovrebo C."/>
            <person name="Racz N."/>
            <person name="Riley R."/>
            <person name="Savchenko A."/>
            <person name="Shiryaev A."/>
            <person name="Soop K."/>
            <person name="Spirin V."/>
            <person name="Szebenyi C."/>
            <person name="Tomsovsky M."/>
            <person name="Tulloss R.E."/>
            <person name="Uehling J."/>
            <person name="Grigoriev I.V."/>
            <person name="Vagvolgyi C."/>
            <person name="Papp T."/>
            <person name="Martin F.M."/>
            <person name="Miettinen O."/>
            <person name="Hibbett D.S."/>
            <person name="Nagy L.G."/>
        </authorList>
    </citation>
    <scope>NUCLEOTIDE SEQUENCE [LARGE SCALE GENOMIC DNA]</scope>
    <source>
        <strain evidence="6 7">CBS 962.96</strain>
    </source>
</reference>
<feature type="disulfide bond" evidence="3">
    <location>
        <begin position="320"/>
        <end position="354"/>
    </location>
</feature>
<feature type="active site" evidence="2">
    <location>
        <position position="284"/>
    </location>
</feature>
<protein>
    <submittedName>
        <fullName evidence="6">Acid protease</fullName>
    </submittedName>
</protein>
<proteinExistence type="inferred from homology"/>
<dbReference type="PRINTS" id="PR00792">
    <property type="entry name" value="PEPSIN"/>
</dbReference>
<keyword evidence="4" id="KW-0732">Signal</keyword>
<dbReference type="InterPro" id="IPR034164">
    <property type="entry name" value="Pepsin-like_dom"/>
</dbReference>
<evidence type="ECO:0000256" key="1">
    <source>
        <dbReference type="ARBA" id="ARBA00007447"/>
    </source>
</evidence>
<dbReference type="InterPro" id="IPR033121">
    <property type="entry name" value="PEPTIDASE_A1"/>
</dbReference>
<dbReference type="SUPFAM" id="SSF50630">
    <property type="entry name" value="Acid proteases"/>
    <property type="match status" value="1"/>
</dbReference>
<dbReference type="OrthoDB" id="771136at2759"/>
<dbReference type="GO" id="GO:0006508">
    <property type="term" value="P:proteolysis"/>
    <property type="evidence" value="ECO:0007669"/>
    <property type="project" value="UniProtKB-KW"/>
</dbReference>
<feature type="disulfide bond" evidence="3">
    <location>
        <begin position="86"/>
        <end position="91"/>
    </location>
</feature>
<feature type="domain" description="Peptidase A1" evidence="5">
    <location>
        <begin position="57"/>
        <end position="399"/>
    </location>
</feature>
<feature type="chain" id="PRO_5020512256" evidence="4">
    <location>
        <begin position="21"/>
        <end position="547"/>
    </location>
</feature>
<dbReference type="Gene3D" id="2.40.70.10">
    <property type="entry name" value="Acid Proteases"/>
    <property type="match status" value="2"/>
</dbReference>
<evidence type="ECO:0000256" key="2">
    <source>
        <dbReference type="PIRSR" id="PIRSR601461-1"/>
    </source>
</evidence>
<dbReference type="InterPro" id="IPR001461">
    <property type="entry name" value="Aspartic_peptidase_A1"/>
</dbReference>
<comment type="similarity">
    <text evidence="1">Belongs to the peptidase A1 family.</text>
</comment>
<keyword evidence="7" id="KW-1185">Reference proteome</keyword>
<feature type="active site" evidence="2">
    <location>
        <position position="73"/>
    </location>
</feature>
<gene>
    <name evidence="6" type="ORF">K435DRAFT_748288</name>
</gene>
<evidence type="ECO:0000256" key="3">
    <source>
        <dbReference type="PIRSR" id="PIRSR601461-2"/>
    </source>
</evidence>
<dbReference type="GO" id="GO:0004190">
    <property type="term" value="F:aspartic-type endopeptidase activity"/>
    <property type="evidence" value="ECO:0007669"/>
    <property type="project" value="InterPro"/>
</dbReference>
<accession>A0A4S8MKV7</accession>
<dbReference type="PANTHER" id="PTHR47966:SF74">
    <property type="entry name" value="AGR407CP"/>
    <property type="match status" value="1"/>
</dbReference>
<organism evidence="6 7">
    <name type="scientific">Dendrothele bispora (strain CBS 962.96)</name>
    <dbReference type="NCBI Taxonomy" id="1314807"/>
    <lineage>
        <taxon>Eukaryota</taxon>
        <taxon>Fungi</taxon>
        <taxon>Dikarya</taxon>
        <taxon>Basidiomycota</taxon>
        <taxon>Agaricomycotina</taxon>
        <taxon>Agaricomycetes</taxon>
        <taxon>Agaricomycetidae</taxon>
        <taxon>Agaricales</taxon>
        <taxon>Agaricales incertae sedis</taxon>
        <taxon>Dendrothele</taxon>
    </lineage>
</organism>
<name>A0A4S8MKV7_DENBC</name>
<dbReference type="PROSITE" id="PS51767">
    <property type="entry name" value="PEPTIDASE_A1"/>
    <property type="match status" value="1"/>
</dbReference>
<evidence type="ECO:0000313" key="6">
    <source>
        <dbReference type="EMBL" id="THV03241.1"/>
    </source>
</evidence>
<keyword evidence="3" id="KW-1015">Disulfide bond</keyword>
<keyword evidence="6" id="KW-0645">Protease</keyword>
<sequence length="547" mass="57861">MWFFSVAFLSLFVLETLSVAASVRLPRRSSNEIGRRDVPTSAAYITPVSLSKDGQAYYIVTRTGEISFRLALDTASSDIWITSTLCSTSECQSVPRYPVAYQNPTFVSVNENTTEFRASYADGSAVAGFVAKETFHVSNLTVPEQAFALISDSSVNMADDVSGIMGLGFPRVSTINGTATNSTPLFPSLAQQGLLPYPLFGLSLTRNDSGSLTFGAIDSSIVTDVDKIVWNEVVEFAPIGNENNVSSYYQWAVPLGGISVNGVPVSLSPSYPDVTANHSIAIFDVGTPGIFGPWADVSKIFASINGARLVDESGQWAIPCDTLDPMTFTIGQQNFTLLPTDYLIGPASGNPEICLSWPRAVTPGADEIDWQLGTPFLRTVYSVFSLGIDEKEPPMIGFYPLRQNTSISAATISSFLSSISVTIDTTLPNSLLATPSVTPPTYGLNSSVPAPTGGIVATELATQTYSPIFGAATTNLSALPLITPSPTVATFTTTDSAGLVSTSVSTLSVASVVLGVPPGWNSAPAAVHVPMIALMIPIVLCSMKDFL</sequence>
<dbReference type="Proteomes" id="UP000297245">
    <property type="component" value="Unassembled WGS sequence"/>
</dbReference>
<feature type="signal peptide" evidence="4">
    <location>
        <begin position="1"/>
        <end position="20"/>
    </location>
</feature>
<dbReference type="InterPro" id="IPR021109">
    <property type="entry name" value="Peptidase_aspartic_dom_sf"/>
</dbReference>
<keyword evidence="6" id="KW-0378">Hydrolase</keyword>
<evidence type="ECO:0000313" key="7">
    <source>
        <dbReference type="Proteomes" id="UP000297245"/>
    </source>
</evidence>
<dbReference type="CDD" id="cd05471">
    <property type="entry name" value="pepsin_like"/>
    <property type="match status" value="1"/>
</dbReference>
<dbReference type="EMBL" id="ML179069">
    <property type="protein sequence ID" value="THV03241.1"/>
    <property type="molecule type" value="Genomic_DNA"/>
</dbReference>
<dbReference type="PANTHER" id="PTHR47966">
    <property type="entry name" value="BETA-SITE APP-CLEAVING ENZYME, ISOFORM A-RELATED"/>
    <property type="match status" value="1"/>
</dbReference>
<evidence type="ECO:0000259" key="5">
    <source>
        <dbReference type="PROSITE" id="PS51767"/>
    </source>
</evidence>